<keyword evidence="3" id="KW-1185">Reference proteome</keyword>
<dbReference type="InterPro" id="IPR038765">
    <property type="entry name" value="Papain-like_cys_pep_sf"/>
</dbReference>
<accession>A0A183JUS9</accession>
<dbReference type="SUPFAM" id="SSF54001">
    <property type="entry name" value="Cysteine proteinases"/>
    <property type="match status" value="1"/>
</dbReference>
<dbReference type="Gene3D" id="3.90.70.10">
    <property type="entry name" value="Cysteine proteinases"/>
    <property type="match status" value="1"/>
</dbReference>
<dbReference type="AlphaFoldDB" id="A0A183JUS9"/>
<evidence type="ECO:0000313" key="4">
    <source>
        <dbReference type="WBParaSite" id="SCUD_0000647201-mRNA-1"/>
    </source>
</evidence>
<dbReference type="PROSITE" id="PS00973">
    <property type="entry name" value="USP_2"/>
    <property type="match status" value="1"/>
</dbReference>
<dbReference type="InterPro" id="IPR018200">
    <property type="entry name" value="USP_CS"/>
</dbReference>
<dbReference type="WBParaSite" id="SCUD_0000647201-mRNA-1">
    <property type="protein sequence ID" value="SCUD_0000647201-mRNA-1"/>
    <property type="gene ID" value="SCUD_0000647201"/>
</dbReference>
<sequence>MNNYNKFSRHQKLDIRVDFPSSFNLRPFMTQSKGLPILYKLYAIVNHEGYSCRSGHYVSFTLRHGQWLSLNDSFVSSCIYPSTLVHHRNRCQWERLVNMTCINCNFISTQDSL</sequence>
<protein>
    <submittedName>
        <fullName evidence="4">USP domain-containing protein</fullName>
    </submittedName>
</protein>
<dbReference type="STRING" id="6186.A0A183JUS9"/>
<dbReference type="GO" id="GO:0005829">
    <property type="term" value="C:cytosol"/>
    <property type="evidence" value="ECO:0007669"/>
    <property type="project" value="TreeGrafter"/>
</dbReference>
<evidence type="ECO:0000313" key="3">
    <source>
        <dbReference type="Proteomes" id="UP000279833"/>
    </source>
</evidence>
<evidence type="ECO:0000313" key="2">
    <source>
        <dbReference type="EMBL" id="VDP04396.1"/>
    </source>
</evidence>
<dbReference type="InterPro" id="IPR001394">
    <property type="entry name" value="Peptidase_C19_UCH"/>
</dbReference>
<evidence type="ECO:0000259" key="1">
    <source>
        <dbReference type="PROSITE" id="PS50235"/>
    </source>
</evidence>
<dbReference type="PROSITE" id="PS50235">
    <property type="entry name" value="USP_3"/>
    <property type="match status" value="1"/>
</dbReference>
<dbReference type="InterPro" id="IPR028889">
    <property type="entry name" value="USP"/>
</dbReference>
<name>A0A183JUS9_9TREM</name>
<dbReference type="GO" id="GO:0005634">
    <property type="term" value="C:nucleus"/>
    <property type="evidence" value="ECO:0007669"/>
    <property type="project" value="TreeGrafter"/>
</dbReference>
<feature type="domain" description="USP" evidence="1">
    <location>
        <begin position="1"/>
        <end position="96"/>
    </location>
</feature>
<dbReference type="InterPro" id="IPR050164">
    <property type="entry name" value="Peptidase_C19"/>
</dbReference>
<dbReference type="GO" id="GO:0016579">
    <property type="term" value="P:protein deubiquitination"/>
    <property type="evidence" value="ECO:0007669"/>
    <property type="project" value="InterPro"/>
</dbReference>
<dbReference type="PANTHER" id="PTHR24006">
    <property type="entry name" value="UBIQUITIN CARBOXYL-TERMINAL HYDROLASE"/>
    <property type="match status" value="1"/>
</dbReference>
<gene>
    <name evidence="2" type="ORF">SCUD_LOCUS6472</name>
</gene>
<organism evidence="4">
    <name type="scientific">Schistosoma curassoni</name>
    <dbReference type="NCBI Taxonomy" id="6186"/>
    <lineage>
        <taxon>Eukaryota</taxon>
        <taxon>Metazoa</taxon>
        <taxon>Spiralia</taxon>
        <taxon>Lophotrochozoa</taxon>
        <taxon>Platyhelminthes</taxon>
        <taxon>Trematoda</taxon>
        <taxon>Digenea</taxon>
        <taxon>Strigeidida</taxon>
        <taxon>Schistosomatoidea</taxon>
        <taxon>Schistosomatidae</taxon>
        <taxon>Schistosoma</taxon>
    </lineage>
</organism>
<dbReference type="GO" id="GO:0004843">
    <property type="term" value="F:cysteine-type deubiquitinase activity"/>
    <property type="evidence" value="ECO:0007669"/>
    <property type="project" value="InterPro"/>
</dbReference>
<dbReference type="Pfam" id="PF00443">
    <property type="entry name" value="UCH"/>
    <property type="match status" value="1"/>
</dbReference>
<proteinExistence type="predicted"/>
<dbReference type="EMBL" id="UZAK01014534">
    <property type="protein sequence ID" value="VDP04396.1"/>
    <property type="molecule type" value="Genomic_DNA"/>
</dbReference>
<reference evidence="2 3" key="2">
    <citation type="submission" date="2018-11" db="EMBL/GenBank/DDBJ databases">
        <authorList>
            <consortium name="Pathogen Informatics"/>
        </authorList>
    </citation>
    <scope>NUCLEOTIDE SEQUENCE [LARGE SCALE GENOMIC DNA]</scope>
    <source>
        <strain evidence="2">Dakar</strain>
        <strain evidence="3">Dakar, Senegal</strain>
    </source>
</reference>
<reference evidence="4" key="1">
    <citation type="submission" date="2016-06" db="UniProtKB">
        <authorList>
            <consortium name="WormBaseParasite"/>
        </authorList>
    </citation>
    <scope>IDENTIFICATION</scope>
</reference>
<dbReference type="Proteomes" id="UP000279833">
    <property type="component" value="Unassembled WGS sequence"/>
</dbReference>